<dbReference type="GO" id="GO:0006888">
    <property type="term" value="P:endoplasmic reticulum to Golgi vesicle-mediated transport"/>
    <property type="evidence" value="ECO:0007669"/>
    <property type="project" value="TreeGrafter"/>
</dbReference>
<dbReference type="Gene3D" id="1.25.10.10">
    <property type="entry name" value="Leucine-rich Repeat Variant"/>
    <property type="match status" value="1"/>
</dbReference>
<feature type="compositionally biased region" description="Acidic residues" evidence="10">
    <location>
        <begin position="980"/>
        <end position="1008"/>
    </location>
</feature>
<evidence type="ECO:0000256" key="4">
    <source>
        <dbReference type="ARBA" id="ARBA00022490"/>
    </source>
</evidence>
<feature type="compositionally biased region" description="Polar residues" evidence="10">
    <location>
        <begin position="30"/>
        <end position="47"/>
    </location>
</feature>
<evidence type="ECO:0000256" key="8">
    <source>
        <dbReference type="ARBA" id="ARBA00023136"/>
    </source>
</evidence>
<dbReference type="InterPro" id="IPR016024">
    <property type="entry name" value="ARM-type_fold"/>
</dbReference>
<gene>
    <name evidence="13" type="ORF">MNOR_LOCUS8172</name>
</gene>
<evidence type="ECO:0000313" key="13">
    <source>
        <dbReference type="EMBL" id="CAL4070066.1"/>
    </source>
</evidence>
<reference evidence="13 14" key="1">
    <citation type="submission" date="2024-05" db="EMBL/GenBank/DDBJ databases">
        <authorList>
            <person name="Wallberg A."/>
        </authorList>
    </citation>
    <scope>NUCLEOTIDE SEQUENCE [LARGE SCALE GENOMIC DNA]</scope>
</reference>
<dbReference type="GO" id="GO:0012507">
    <property type="term" value="C:ER to Golgi transport vesicle membrane"/>
    <property type="evidence" value="ECO:0007669"/>
    <property type="project" value="TreeGrafter"/>
</dbReference>
<dbReference type="AlphaFoldDB" id="A0AAV2Q441"/>
<comment type="subcellular location">
    <subcellularLocation>
        <location evidence="2">Cytoplasm</location>
    </subcellularLocation>
    <subcellularLocation>
        <location evidence="1">Endomembrane system</location>
        <topology evidence="1">Peripheral membrane protein</topology>
    </subcellularLocation>
    <subcellularLocation>
        <location evidence="3">Golgi apparatus</location>
    </subcellularLocation>
</comment>
<dbReference type="GO" id="GO:0006886">
    <property type="term" value="P:intracellular protein transport"/>
    <property type="evidence" value="ECO:0007669"/>
    <property type="project" value="InterPro"/>
</dbReference>
<evidence type="ECO:0000256" key="10">
    <source>
        <dbReference type="SAM" id="MobiDB-lite"/>
    </source>
</evidence>
<feature type="coiled-coil region" evidence="9">
    <location>
        <begin position="692"/>
        <end position="726"/>
    </location>
</feature>
<proteinExistence type="predicted"/>
<organism evidence="13 14">
    <name type="scientific">Meganyctiphanes norvegica</name>
    <name type="common">Northern krill</name>
    <name type="synonym">Thysanopoda norvegica</name>
    <dbReference type="NCBI Taxonomy" id="48144"/>
    <lineage>
        <taxon>Eukaryota</taxon>
        <taxon>Metazoa</taxon>
        <taxon>Ecdysozoa</taxon>
        <taxon>Arthropoda</taxon>
        <taxon>Crustacea</taxon>
        <taxon>Multicrustacea</taxon>
        <taxon>Malacostraca</taxon>
        <taxon>Eumalacostraca</taxon>
        <taxon>Eucarida</taxon>
        <taxon>Euphausiacea</taxon>
        <taxon>Euphausiidae</taxon>
        <taxon>Meganyctiphanes</taxon>
    </lineage>
</organism>
<dbReference type="Pfam" id="PF04869">
    <property type="entry name" value="Uso1_p115_head"/>
    <property type="match status" value="1"/>
</dbReference>
<evidence type="ECO:0000256" key="9">
    <source>
        <dbReference type="SAM" id="Coils"/>
    </source>
</evidence>
<feature type="domain" description="Uso1/p115-like vesicle tethering protein C-terminal" evidence="12">
    <location>
        <begin position="874"/>
        <end position="998"/>
    </location>
</feature>
<dbReference type="PANTHER" id="PTHR10013:SF0">
    <property type="entry name" value="GENERAL VESICULAR TRANSPORT FACTOR P115"/>
    <property type="match status" value="1"/>
</dbReference>
<dbReference type="Pfam" id="PF04871">
    <property type="entry name" value="Uso1_p115_C"/>
    <property type="match status" value="1"/>
</dbReference>
<dbReference type="GO" id="GO:0000139">
    <property type="term" value="C:Golgi membrane"/>
    <property type="evidence" value="ECO:0007669"/>
    <property type="project" value="InterPro"/>
</dbReference>
<accession>A0AAV2Q441</accession>
<dbReference type="InterPro" id="IPR006955">
    <property type="entry name" value="Uso1_p115_C"/>
</dbReference>
<feature type="region of interest" description="Disordered" evidence="10">
    <location>
        <begin position="1"/>
        <end position="48"/>
    </location>
</feature>
<protein>
    <recommendedName>
        <fullName evidence="15">General vesicular transport factor p115</fullName>
    </recommendedName>
</protein>
<evidence type="ECO:0000256" key="1">
    <source>
        <dbReference type="ARBA" id="ARBA00004184"/>
    </source>
</evidence>
<dbReference type="InterPro" id="IPR011989">
    <property type="entry name" value="ARM-like"/>
</dbReference>
<evidence type="ECO:0000259" key="12">
    <source>
        <dbReference type="Pfam" id="PF04871"/>
    </source>
</evidence>
<sequence>MTQTKDLESDRLLRVRKQNSKGPGDRYHSGTDTSVLGTPQPGQQPTGADTIERLIERIQSSTLLEDRRDGCRALRAMSRKYRVLVGAHAMDSIMMVLETDRNDHETVNYALETLVNITSPDVYDEETEDDDGIPSSQAEVLGEQFTEILTKRAENISLLVGMLDEFDFKIRYPTIRLLTNLIKNRPKELQDVILVIPSGVSKLMDQLSDSREVIRNDTLLLLTQLVKGNTSLQKIVAFENAYDHLFEIIREEGYADGGVVVEDCLQFLINLLRNNPSNQTFFKEGSYIQKLTSFFTLPSDNEKEGWSAQKVANLHYMMKLVRSLVSPQNAAAMVSSCQASMHTSGLLQILCGLLMATGVPADILTDTLTTVSEIIRGHPQNQEFFANVMAPSHPPRPAIVVLLMSMVNEKQPFVLRCAVLYCFQCFLYHNQTGQAQIIQTLLPQTADGIEGAELFANQVTAGQLLCGGLFAPDPVSNWFSSVALSHALLDNVPQKRCGFKGQFFSAGVATIKVMEKKSHVLDVGFKVATRFGILMLLSSWLSNCPIAAQHFLSSPPTVPFLTTTISSHEHDELEVLCQGLCAFILGLCAQFNDGSVPSFSRDSLVQLVSNRIGSESFADKLGEVSRNEAYSKALKYPQLIAAVPSDLLFDHEFCKLFKNLEASVLRSVTPQLVNGNSSEVSPGEVIKYKDIIRDQDAEITNLRGMVEQLQKQMQEVTALREEENSKINFILDENTVFHIGDDVTQRVKETRNGEVSVAANGETLTGLGEQLQQTQQQLAEITYARDYYYYQATEKDSQIQALQLQNGVAQESGGKEELDSFSNAGMETLQKQLQDLQLVLHTKDAEIQQLQESVANVAATQPIDADTEEVEQVSHLEMEIETLRNKNTTLGEEKMKLECQLQESLLRQNQIEDEVTKAKLNQDNSTKTSSSISDGVRCKELENELEILKKEQEDLLVLLTDQDTKMAVYKGRLIDLGESVSDDEDTNDIDIDHLNDDDDDDDDLNNLQ</sequence>
<evidence type="ECO:0000256" key="2">
    <source>
        <dbReference type="ARBA" id="ARBA00004496"/>
    </source>
</evidence>
<feature type="coiled-coil region" evidence="9">
    <location>
        <begin position="826"/>
        <end position="914"/>
    </location>
</feature>
<dbReference type="InterPro" id="IPR024095">
    <property type="entry name" value="Vesicle_P115"/>
</dbReference>
<keyword evidence="4" id="KW-0963">Cytoplasm</keyword>
<dbReference type="Proteomes" id="UP001497623">
    <property type="component" value="Unassembled WGS sequence"/>
</dbReference>
<dbReference type="EMBL" id="CAXKWB010003736">
    <property type="protein sequence ID" value="CAL4070066.1"/>
    <property type="molecule type" value="Genomic_DNA"/>
</dbReference>
<dbReference type="InterPro" id="IPR006953">
    <property type="entry name" value="Vesicle_Uso1_P115_head"/>
</dbReference>
<evidence type="ECO:0000256" key="6">
    <source>
        <dbReference type="ARBA" id="ARBA00023034"/>
    </source>
</evidence>
<keyword evidence="7 9" id="KW-0175">Coiled coil</keyword>
<comment type="caution">
    <text evidence="13">The sequence shown here is derived from an EMBL/GenBank/DDBJ whole genome shotgun (WGS) entry which is preliminary data.</text>
</comment>
<feature type="region of interest" description="Disordered" evidence="10">
    <location>
        <begin position="979"/>
        <end position="1008"/>
    </location>
</feature>
<evidence type="ECO:0000259" key="11">
    <source>
        <dbReference type="Pfam" id="PF04869"/>
    </source>
</evidence>
<dbReference type="SUPFAM" id="SSF48371">
    <property type="entry name" value="ARM repeat"/>
    <property type="match status" value="2"/>
</dbReference>
<name>A0AAV2Q441_MEGNR</name>
<dbReference type="InterPro" id="IPR041209">
    <property type="entry name" value="P115_Arm_rpt"/>
</dbReference>
<dbReference type="GO" id="GO:0045056">
    <property type="term" value="P:transcytosis"/>
    <property type="evidence" value="ECO:0007669"/>
    <property type="project" value="TreeGrafter"/>
</dbReference>
<dbReference type="GO" id="GO:0048280">
    <property type="term" value="P:vesicle fusion with Golgi apparatus"/>
    <property type="evidence" value="ECO:0007669"/>
    <property type="project" value="InterPro"/>
</dbReference>
<keyword evidence="5" id="KW-0677">Repeat</keyword>
<dbReference type="GO" id="GO:0005795">
    <property type="term" value="C:Golgi stack"/>
    <property type="evidence" value="ECO:0007669"/>
    <property type="project" value="TreeGrafter"/>
</dbReference>
<feature type="domain" description="Vesicle tethering protein Uso1/P115-like head" evidence="11">
    <location>
        <begin position="380"/>
        <end position="668"/>
    </location>
</feature>
<dbReference type="PANTHER" id="PTHR10013">
    <property type="entry name" value="GENERAL VESICULAR TRANSPORT FACTOR P115"/>
    <property type="match status" value="1"/>
</dbReference>
<evidence type="ECO:0008006" key="15">
    <source>
        <dbReference type="Google" id="ProtNLM"/>
    </source>
</evidence>
<keyword evidence="14" id="KW-1185">Reference proteome</keyword>
<dbReference type="Pfam" id="PF18770">
    <property type="entry name" value="Arm_vescicular"/>
    <property type="match status" value="1"/>
</dbReference>
<feature type="compositionally biased region" description="Basic and acidic residues" evidence="10">
    <location>
        <begin position="1"/>
        <end position="13"/>
    </location>
</feature>
<evidence type="ECO:0000313" key="14">
    <source>
        <dbReference type="Proteomes" id="UP001497623"/>
    </source>
</evidence>
<dbReference type="FunFam" id="1.25.10.10:FF:000394">
    <property type="entry name" value="general vesicular transport factor p115"/>
    <property type="match status" value="1"/>
</dbReference>
<evidence type="ECO:0000256" key="5">
    <source>
        <dbReference type="ARBA" id="ARBA00022737"/>
    </source>
</evidence>
<evidence type="ECO:0000256" key="7">
    <source>
        <dbReference type="ARBA" id="ARBA00023054"/>
    </source>
</evidence>
<dbReference type="GO" id="GO:0048211">
    <property type="term" value="P:Golgi vesicle docking"/>
    <property type="evidence" value="ECO:0007669"/>
    <property type="project" value="TreeGrafter"/>
</dbReference>
<keyword evidence="8" id="KW-0472">Membrane</keyword>
<dbReference type="GO" id="GO:0005783">
    <property type="term" value="C:endoplasmic reticulum"/>
    <property type="evidence" value="ECO:0007669"/>
    <property type="project" value="TreeGrafter"/>
</dbReference>
<evidence type="ECO:0000256" key="3">
    <source>
        <dbReference type="ARBA" id="ARBA00004555"/>
    </source>
</evidence>
<keyword evidence="6" id="KW-0333">Golgi apparatus</keyword>
<feature type="non-terminal residue" evidence="13">
    <location>
        <position position="1008"/>
    </location>
</feature>